<proteinExistence type="predicted"/>
<dbReference type="EMBL" id="BAAAZW010000001">
    <property type="protein sequence ID" value="GAA3947359.1"/>
    <property type="molecule type" value="Genomic_DNA"/>
</dbReference>
<keyword evidence="1" id="KW-1133">Transmembrane helix</keyword>
<reference evidence="3" key="1">
    <citation type="journal article" date="2019" name="Int. J. Syst. Evol. Microbiol.">
        <title>The Global Catalogue of Microorganisms (GCM) 10K type strain sequencing project: providing services to taxonomists for standard genome sequencing and annotation.</title>
        <authorList>
            <consortium name="The Broad Institute Genomics Platform"/>
            <consortium name="The Broad Institute Genome Sequencing Center for Infectious Disease"/>
            <person name="Wu L."/>
            <person name="Ma J."/>
        </authorList>
    </citation>
    <scope>NUCLEOTIDE SEQUENCE [LARGE SCALE GENOMIC DNA]</scope>
    <source>
        <strain evidence="3">JCM 16923</strain>
    </source>
</reference>
<keyword evidence="3" id="KW-1185">Reference proteome</keyword>
<name>A0ABP7NHS4_9ACTN</name>
<protein>
    <recommendedName>
        <fullName evidence="4">Type VII secretion protein EccB</fullName>
    </recommendedName>
</protein>
<feature type="transmembrane region" description="Helical" evidence="1">
    <location>
        <begin position="47"/>
        <end position="69"/>
    </location>
</feature>
<organism evidence="2 3">
    <name type="scientific">Gordonia caeni</name>
    <dbReference type="NCBI Taxonomy" id="1007097"/>
    <lineage>
        <taxon>Bacteria</taxon>
        <taxon>Bacillati</taxon>
        <taxon>Actinomycetota</taxon>
        <taxon>Actinomycetes</taxon>
        <taxon>Mycobacteriales</taxon>
        <taxon>Gordoniaceae</taxon>
        <taxon>Gordonia</taxon>
    </lineage>
</organism>
<dbReference type="Gene3D" id="2.60.120.260">
    <property type="entry name" value="Galactose-binding domain-like"/>
    <property type="match status" value="1"/>
</dbReference>
<keyword evidence="1" id="KW-0472">Membrane</keyword>
<evidence type="ECO:0000256" key="1">
    <source>
        <dbReference type="SAM" id="Phobius"/>
    </source>
</evidence>
<dbReference type="Proteomes" id="UP001418444">
    <property type="component" value="Unassembled WGS sequence"/>
</dbReference>
<keyword evidence="1" id="KW-0812">Transmembrane</keyword>
<sequence length="645" mass="67730">MPLVLESGTAVRGRRTVVMTDEQTPPEGDDDAPEYFPGERRRTVPKAAWAVLAVALAALLILLISRPAWLTHDVDDQTLQVPADRHFSRSLVMAGDPDGIWLSDETSSRTFEVRLPVDSAADQTRLHLVGTSTVPDTSTAFLSVAVDGQLVDRQAVPHGSNTIDRYVDIPEQAVEDGEVRIRIYTDGERHEERCTADHSAGMLIHLDSGSLIEAALAEPVRTVRDAVASWSRNTAVVVADDDPQWLTAAAQVGLALIRNGYDVEFTREPPDSASRDSILVGPAEVLADRYGWSSEDRQDAVAVGRVGDAAVVGVTTVQADAVARFLEAPTVAVADSPGSAPGTVTPAPVGSANEVPLEALGADTAPGQITETRRWGTSFALADLPGGRLPSAAAVSMTLPASPDDITWILTAELNGRLVGSVPLNPTRGDVEVPLPESAMLLDNSLTLTVSRDRDLGGCDVRVSPYPIQLNETSALRLGSAPGAGFTALPRQLNSGAAVYLPGSNDDDPVVLLNRAVPVIADFVSAQEYPDFQWDTAPDGRAPFIVVGDSDGVDTALTLRDGRLVDVPTGSVLNVPAFTDGLLVQTAAGDRGGAGLSLMGRGQVAPTALPDFGRADAQVVTAQGGFVVEPGGAVVTEPPIRQSPP</sequence>
<evidence type="ECO:0000313" key="2">
    <source>
        <dbReference type="EMBL" id="GAA3947359.1"/>
    </source>
</evidence>
<gene>
    <name evidence="2" type="ORF">GCM10022231_00260</name>
</gene>
<evidence type="ECO:0000313" key="3">
    <source>
        <dbReference type="Proteomes" id="UP001418444"/>
    </source>
</evidence>
<comment type="caution">
    <text evidence="2">The sequence shown here is derived from an EMBL/GenBank/DDBJ whole genome shotgun (WGS) entry which is preliminary data.</text>
</comment>
<evidence type="ECO:0008006" key="4">
    <source>
        <dbReference type="Google" id="ProtNLM"/>
    </source>
</evidence>
<accession>A0ABP7NHS4</accession>